<feature type="compositionally biased region" description="Polar residues" evidence="1">
    <location>
        <begin position="173"/>
        <end position="186"/>
    </location>
</feature>
<dbReference type="Proteomes" id="UP001185737">
    <property type="component" value="Unassembled WGS sequence"/>
</dbReference>
<sequence length="207" mass="22702">MRRRLSGQVHSENSNFFLFDDLFAAQASTIDGTAGFLQPGQGVLAITTEVRWGPVQVTVEVHDGPPTGTPSPQDWDRTAETSYHTNNGSQRILDGDFGSDLGELDEILTEPGPATVFVRAFGWVADSGYPERYLLQIWTRRAEKEPSREQADYGADYTGPRGENRTDVPPQPGSTFGSSEQTNNAGRSGKYLHVQYGHPSTAPIEDQ</sequence>
<evidence type="ECO:0000313" key="3">
    <source>
        <dbReference type="Proteomes" id="UP001185737"/>
    </source>
</evidence>
<keyword evidence="3" id="KW-1185">Reference proteome</keyword>
<organism evidence="2 3">
    <name type="scientific">Rhodococcus jostii</name>
    <dbReference type="NCBI Taxonomy" id="132919"/>
    <lineage>
        <taxon>Bacteria</taxon>
        <taxon>Bacillati</taxon>
        <taxon>Actinomycetota</taxon>
        <taxon>Actinomycetes</taxon>
        <taxon>Mycobacteriales</taxon>
        <taxon>Nocardiaceae</taxon>
        <taxon>Rhodococcus</taxon>
    </lineage>
</organism>
<accession>A0ABU4CMH9</accession>
<evidence type="ECO:0000313" key="2">
    <source>
        <dbReference type="EMBL" id="MDV6284781.1"/>
    </source>
</evidence>
<evidence type="ECO:0000256" key="1">
    <source>
        <dbReference type="SAM" id="MobiDB-lite"/>
    </source>
</evidence>
<dbReference type="EMBL" id="JAWLKA010000020">
    <property type="protein sequence ID" value="MDV6284781.1"/>
    <property type="molecule type" value="Genomic_DNA"/>
</dbReference>
<comment type="caution">
    <text evidence="2">The sequence shown here is derived from an EMBL/GenBank/DDBJ whole genome shotgun (WGS) entry which is preliminary data.</text>
</comment>
<reference evidence="2 3" key="1">
    <citation type="submission" date="2023-10" db="EMBL/GenBank/DDBJ databases">
        <title>Development of a sustainable strategy for remediation of hydrocarbon-contaminated territories based on the waste exchange concept.</title>
        <authorList>
            <person name="Krivoruchko A."/>
        </authorList>
    </citation>
    <scope>NUCLEOTIDE SEQUENCE [LARGE SCALE GENOMIC DNA]</scope>
    <source>
        <strain evidence="2 3">IEGM 60</strain>
    </source>
</reference>
<gene>
    <name evidence="2" type="ORF">R3Q59_30280</name>
</gene>
<feature type="region of interest" description="Disordered" evidence="1">
    <location>
        <begin position="143"/>
        <end position="207"/>
    </location>
</feature>
<name>A0ABU4CMH9_RHOJO</name>
<dbReference type="RefSeq" id="WP_283334641.1">
    <property type="nucleotide sequence ID" value="NZ_JAWLKA010000020.1"/>
</dbReference>
<protein>
    <submittedName>
        <fullName evidence="2">Uncharacterized protein</fullName>
    </submittedName>
</protein>
<proteinExistence type="predicted"/>